<dbReference type="GO" id="GO:0008477">
    <property type="term" value="F:purine nucleosidase activity"/>
    <property type="evidence" value="ECO:0007669"/>
    <property type="project" value="TreeGrafter"/>
</dbReference>
<gene>
    <name evidence="5" type="ORF">GNLVRS02_ARAD1C16280g</name>
</gene>
<feature type="domain" description="Inosine/uridine-preferring nucleoside hydrolase" evidence="4">
    <location>
        <begin position="8"/>
        <end position="369"/>
    </location>
</feature>
<keyword evidence="3" id="KW-0326">Glycosidase</keyword>
<evidence type="ECO:0000256" key="3">
    <source>
        <dbReference type="ARBA" id="ARBA00023295"/>
    </source>
</evidence>
<dbReference type="GO" id="GO:0005829">
    <property type="term" value="C:cytosol"/>
    <property type="evidence" value="ECO:0007669"/>
    <property type="project" value="TreeGrafter"/>
</dbReference>
<reference evidence="5" key="2">
    <citation type="submission" date="2014-06" db="EMBL/GenBank/DDBJ databases">
        <title>The complete genome of Blastobotrys (Arxula) adeninivorans LS3 - a yeast of biotechnological interest.</title>
        <authorList>
            <person name="Kunze G."/>
            <person name="Gaillardin C."/>
            <person name="Czernicka M."/>
            <person name="Durrens P."/>
            <person name="Martin T."/>
            <person name="Boer E."/>
            <person name="Gabaldon T."/>
            <person name="Cruz J."/>
            <person name="Talla E."/>
            <person name="Marck C."/>
            <person name="Goffeau A."/>
            <person name="Barbe V."/>
            <person name="Baret P."/>
            <person name="Baronian K."/>
            <person name="Beier S."/>
            <person name="Bleykasten C."/>
            <person name="Bode R."/>
            <person name="Casaregola S."/>
            <person name="Despons L."/>
            <person name="Fairhead C."/>
            <person name="Giersberg M."/>
            <person name="Gierski P."/>
            <person name="Hahnel U."/>
            <person name="Hartmann A."/>
            <person name="Jankowska D."/>
            <person name="Jubin C."/>
            <person name="Jung P."/>
            <person name="Lafontaine I."/>
            <person name="Leh-Louis V."/>
            <person name="Lemaire M."/>
            <person name="Marcet-Houben M."/>
            <person name="Mascher M."/>
            <person name="Morel G."/>
            <person name="Richard G.-F."/>
            <person name="Riechen J."/>
            <person name="Sacerdot C."/>
            <person name="Sarkar A."/>
            <person name="Savel G."/>
            <person name="Schacherer J."/>
            <person name="Sherman D."/>
            <person name="Straub M.-L."/>
            <person name="Stein N."/>
            <person name="Thierry A."/>
            <person name="Trautwein-Schult A."/>
            <person name="Westhof E."/>
            <person name="Worch S."/>
            <person name="Dujon B."/>
            <person name="Souciet J.-L."/>
            <person name="Wincker P."/>
            <person name="Scholz U."/>
            <person name="Neuveglise N."/>
        </authorList>
    </citation>
    <scope>NUCLEOTIDE SEQUENCE</scope>
    <source>
        <strain evidence="5">LS3</strain>
    </source>
</reference>
<dbReference type="GO" id="GO:0006152">
    <property type="term" value="P:purine nucleoside catabolic process"/>
    <property type="evidence" value="ECO:0007669"/>
    <property type="project" value="TreeGrafter"/>
</dbReference>
<organism evidence="5">
    <name type="scientific">Blastobotrys adeninivorans</name>
    <name type="common">Yeast</name>
    <name type="synonym">Arxula adeninivorans</name>
    <dbReference type="NCBI Taxonomy" id="409370"/>
    <lineage>
        <taxon>Eukaryota</taxon>
        <taxon>Fungi</taxon>
        <taxon>Dikarya</taxon>
        <taxon>Ascomycota</taxon>
        <taxon>Saccharomycotina</taxon>
        <taxon>Dipodascomycetes</taxon>
        <taxon>Dipodascales</taxon>
        <taxon>Trichomonascaceae</taxon>
        <taxon>Blastobotrys</taxon>
    </lineage>
</organism>
<dbReference type="SUPFAM" id="SSF53590">
    <property type="entry name" value="Nucleoside hydrolase"/>
    <property type="match status" value="1"/>
</dbReference>
<proteinExistence type="inferred from homology"/>
<dbReference type="Pfam" id="PF01156">
    <property type="entry name" value="IU_nuc_hydro"/>
    <property type="match status" value="1"/>
</dbReference>
<evidence type="ECO:0000259" key="4">
    <source>
        <dbReference type="Pfam" id="PF01156"/>
    </source>
</evidence>
<dbReference type="InterPro" id="IPR036452">
    <property type="entry name" value="Ribo_hydro-like"/>
</dbReference>
<reference evidence="5" key="1">
    <citation type="submission" date="2014-02" db="EMBL/GenBank/DDBJ databases">
        <authorList>
            <person name="Genoscope - CEA"/>
        </authorList>
    </citation>
    <scope>NUCLEOTIDE SEQUENCE</scope>
    <source>
        <strain evidence="5">LS3</strain>
    </source>
</reference>
<sequence>MDNEPVKLIVDSDPGVDDVLALLLALCSRDVDLKLISLVFGNCDTKNSLRNTVSLFHVLKLEEAYRHKQGQACPWQNKSKPKVSVGLTTALDGSQLDATDFHGSDGLGNVHAQAPHFTATKQHLDLFDSRAANAIEIEAEKAGFIPSHKPSYEDILDVLRTEPENTVTIVAIGPLQNLAKAAEMDPKTFARVKNIVVMGAAINHPGNTTPLAEFNVYSDPLASAIIYSLTAKDPSVTLPIDSPEALKKFPKPLDVTIFPLDITEKHLLEQPFFESFIQDYVTNGSPLAQWMQTWLRSTFETAKKIYGTNDGFSHLHDPLALWYAVCVGLGQKDGWEIQENVDVRVEYQGRWTQGMTVVDNRGRAKSSEQVPNDRDQWLTYGVGNRVHIAVSSPLPGARFGEELLRTILCTDEE</sequence>
<dbReference type="PANTHER" id="PTHR12304">
    <property type="entry name" value="INOSINE-URIDINE PREFERRING NUCLEOSIDE HYDROLASE"/>
    <property type="match status" value="1"/>
</dbReference>
<name>A0A060T600_BLAAD</name>
<evidence type="ECO:0000256" key="2">
    <source>
        <dbReference type="ARBA" id="ARBA00022801"/>
    </source>
</evidence>
<comment type="similarity">
    <text evidence="1">Belongs to the IUNH family.</text>
</comment>
<dbReference type="PhylomeDB" id="A0A060T600"/>
<keyword evidence="2" id="KW-0378">Hydrolase</keyword>
<protein>
    <submittedName>
        <fullName evidence="5">ARAD1C16280p</fullName>
    </submittedName>
</protein>
<dbReference type="AlphaFoldDB" id="A0A060T600"/>
<evidence type="ECO:0000256" key="1">
    <source>
        <dbReference type="ARBA" id="ARBA00009176"/>
    </source>
</evidence>
<dbReference type="Gene3D" id="3.90.245.10">
    <property type="entry name" value="Ribonucleoside hydrolase-like"/>
    <property type="match status" value="1"/>
</dbReference>
<dbReference type="PANTHER" id="PTHR12304:SF56">
    <property type="entry name" value="HYDROLASE, PUTATIVE (AFU_ORTHOLOGUE AFUA_1G11790)-RELATED"/>
    <property type="match status" value="1"/>
</dbReference>
<dbReference type="EMBL" id="HG937693">
    <property type="protein sequence ID" value="CDP34606.1"/>
    <property type="molecule type" value="Genomic_DNA"/>
</dbReference>
<evidence type="ECO:0000313" key="5">
    <source>
        <dbReference type="EMBL" id="CDP34606.1"/>
    </source>
</evidence>
<accession>A0A060T600</accession>
<dbReference type="InterPro" id="IPR023186">
    <property type="entry name" value="IUNH"/>
</dbReference>
<dbReference type="InterPro" id="IPR001910">
    <property type="entry name" value="Inosine/uridine_hydrolase_dom"/>
</dbReference>